<keyword evidence="4" id="KW-0479">Metal-binding</keyword>
<evidence type="ECO:0000256" key="8">
    <source>
        <dbReference type="SAM" id="Phobius"/>
    </source>
</evidence>
<keyword evidence="3" id="KW-0349">Heme</keyword>
<reference evidence="9" key="1">
    <citation type="journal article" date="2021" name="Front. Plant Sci.">
        <title>Chromosome-Scale Genome Assembly for Chinese Sour Jujube and Insights Into Its Genome Evolution and Domestication Signature.</title>
        <authorList>
            <person name="Shen L.-Y."/>
            <person name="Luo H."/>
            <person name="Wang X.-L."/>
            <person name="Wang X.-M."/>
            <person name="Qiu X.-J."/>
            <person name="Liu H."/>
            <person name="Zhou S.-S."/>
            <person name="Jia K.-H."/>
            <person name="Nie S."/>
            <person name="Bao Y.-T."/>
            <person name="Zhang R.-G."/>
            <person name="Yun Q.-Z."/>
            <person name="Chai Y.-H."/>
            <person name="Lu J.-Y."/>
            <person name="Li Y."/>
            <person name="Zhao S.-W."/>
            <person name="Mao J.-F."/>
            <person name="Jia S.-G."/>
            <person name="Mao Y.-M."/>
        </authorList>
    </citation>
    <scope>NUCLEOTIDE SEQUENCE</scope>
    <source>
        <strain evidence="9">AT0</strain>
        <tissue evidence="9">Leaf</tissue>
    </source>
</reference>
<dbReference type="SUPFAM" id="SSF48264">
    <property type="entry name" value="Cytochrome P450"/>
    <property type="match status" value="1"/>
</dbReference>
<proteinExistence type="inferred from homology"/>
<name>A0A978VTI4_ZIZJJ</name>
<comment type="cofactor">
    <cofactor evidence="1">
        <name>heme</name>
        <dbReference type="ChEBI" id="CHEBI:30413"/>
    </cofactor>
</comment>
<dbReference type="Gene3D" id="1.10.630.10">
    <property type="entry name" value="Cytochrome P450"/>
    <property type="match status" value="1"/>
</dbReference>
<dbReference type="InterPro" id="IPR001128">
    <property type="entry name" value="Cyt_P450"/>
</dbReference>
<keyword evidence="6" id="KW-0408">Iron</keyword>
<evidence type="ECO:0008006" key="11">
    <source>
        <dbReference type="Google" id="ProtNLM"/>
    </source>
</evidence>
<evidence type="ECO:0000256" key="6">
    <source>
        <dbReference type="ARBA" id="ARBA00023004"/>
    </source>
</evidence>
<accession>A0A978VTI4</accession>
<keyword evidence="8" id="KW-0812">Transmembrane</keyword>
<evidence type="ECO:0000256" key="3">
    <source>
        <dbReference type="ARBA" id="ARBA00022617"/>
    </source>
</evidence>
<comment type="similarity">
    <text evidence="2">Belongs to the cytochrome P450 family.</text>
</comment>
<dbReference type="Pfam" id="PF00067">
    <property type="entry name" value="p450"/>
    <property type="match status" value="1"/>
</dbReference>
<dbReference type="PANTHER" id="PTHR47944:SF4">
    <property type="entry name" value="OS09G0441700 PROTEIN"/>
    <property type="match status" value="1"/>
</dbReference>
<keyword evidence="7" id="KW-0503">Monooxygenase</keyword>
<protein>
    <recommendedName>
        <fullName evidence="11">Phenylalanine N-monooxygenase-like</fullName>
    </recommendedName>
</protein>
<evidence type="ECO:0000256" key="2">
    <source>
        <dbReference type="ARBA" id="ARBA00010617"/>
    </source>
</evidence>
<keyword evidence="8" id="KW-1133">Transmembrane helix</keyword>
<feature type="transmembrane region" description="Helical" evidence="8">
    <location>
        <begin position="36"/>
        <end position="52"/>
    </location>
</feature>
<dbReference type="EMBL" id="JAEACU010000002">
    <property type="protein sequence ID" value="KAH7542129.1"/>
    <property type="molecule type" value="Genomic_DNA"/>
</dbReference>
<organism evidence="9 10">
    <name type="scientific">Ziziphus jujuba var. spinosa</name>
    <dbReference type="NCBI Taxonomy" id="714518"/>
    <lineage>
        <taxon>Eukaryota</taxon>
        <taxon>Viridiplantae</taxon>
        <taxon>Streptophyta</taxon>
        <taxon>Embryophyta</taxon>
        <taxon>Tracheophyta</taxon>
        <taxon>Spermatophyta</taxon>
        <taxon>Magnoliopsida</taxon>
        <taxon>eudicotyledons</taxon>
        <taxon>Gunneridae</taxon>
        <taxon>Pentapetalae</taxon>
        <taxon>rosids</taxon>
        <taxon>fabids</taxon>
        <taxon>Rosales</taxon>
        <taxon>Rhamnaceae</taxon>
        <taxon>Paliureae</taxon>
        <taxon>Ziziphus</taxon>
    </lineage>
</organism>
<dbReference type="Proteomes" id="UP000813462">
    <property type="component" value="Unassembled WGS sequence"/>
</dbReference>
<evidence type="ECO:0000313" key="9">
    <source>
        <dbReference type="EMBL" id="KAH7542129.1"/>
    </source>
</evidence>
<evidence type="ECO:0000256" key="1">
    <source>
        <dbReference type="ARBA" id="ARBA00001971"/>
    </source>
</evidence>
<evidence type="ECO:0000256" key="5">
    <source>
        <dbReference type="ARBA" id="ARBA00023002"/>
    </source>
</evidence>
<evidence type="ECO:0000256" key="7">
    <source>
        <dbReference type="ARBA" id="ARBA00023033"/>
    </source>
</evidence>
<sequence length="348" mass="39647">MAMDMEQTLNFTAVVLPSKPISFMFCLPSQKCSQKLFSFAICFFVSLGIFLVKTKFINIFTKSENVPSLPPGPFPWPLVGNVTEMWRNRPAFRWIHCVMKELDTDIGCFRLGKTSVIAVNSSEIAREFLKKNDAVVASRPLTINSGIISHGFLTTALTPLGNQWKKMRRVLVHDVFNHSKMQWMLEKRNEEADNLIRYIYNLSSNGGSSGQVVDVRTITQHYTGSVIRKMMFNKRFFGKGSEDGGPGVEEEEHTSALFTALSYLYAFSIADYLPWLRVFDLDEHEKKVKKAIEVLKGYHEVIVNDRVQQWREGKKMEAEDLLDVFITLKDENGNPLLSGDEIKAQITV</sequence>
<comment type="caution">
    <text evidence="9">The sequence shown here is derived from an EMBL/GenBank/DDBJ whole genome shotgun (WGS) entry which is preliminary data.</text>
</comment>
<dbReference type="InterPro" id="IPR036396">
    <property type="entry name" value="Cyt_P450_sf"/>
</dbReference>
<keyword evidence="5" id="KW-0560">Oxidoreductase</keyword>
<dbReference type="AlphaFoldDB" id="A0A978VTI4"/>
<dbReference type="GO" id="GO:0020037">
    <property type="term" value="F:heme binding"/>
    <property type="evidence" value="ECO:0007669"/>
    <property type="project" value="InterPro"/>
</dbReference>
<evidence type="ECO:0000313" key="10">
    <source>
        <dbReference type="Proteomes" id="UP000813462"/>
    </source>
</evidence>
<gene>
    <name evidence="9" type="ORF">FEM48_Zijuj02G0040600</name>
</gene>
<dbReference type="PANTHER" id="PTHR47944">
    <property type="entry name" value="CYTOCHROME P450 98A9"/>
    <property type="match status" value="1"/>
</dbReference>
<dbReference type="GO" id="GO:0004497">
    <property type="term" value="F:monooxygenase activity"/>
    <property type="evidence" value="ECO:0007669"/>
    <property type="project" value="UniProtKB-KW"/>
</dbReference>
<dbReference type="GO" id="GO:0016705">
    <property type="term" value="F:oxidoreductase activity, acting on paired donors, with incorporation or reduction of molecular oxygen"/>
    <property type="evidence" value="ECO:0007669"/>
    <property type="project" value="InterPro"/>
</dbReference>
<evidence type="ECO:0000256" key="4">
    <source>
        <dbReference type="ARBA" id="ARBA00022723"/>
    </source>
</evidence>
<keyword evidence="8" id="KW-0472">Membrane</keyword>
<dbReference type="GO" id="GO:0005506">
    <property type="term" value="F:iron ion binding"/>
    <property type="evidence" value="ECO:0007669"/>
    <property type="project" value="InterPro"/>
</dbReference>